<gene>
    <name evidence="1" type="ORF">X474_08105</name>
</gene>
<dbReference type="OrthoDB" id="8444059at2"/>
<dbReference type="RefSeq" id="WP_044347800.1">
    <property type="nucleotide sequence ID" value="NZ_AZAC01000010.1"/>
</dbReference>
<evidence type="ECO:0000313" key="2">
    <source>
        <dbReference type="Proteomes" id="UP000032233"/>
    </source>
</evidence>
<proteinExistence type="predicted"/>
<dbReference type="Proteomes" id="UP000032233">
    <property type="component" value="Unassembled WGS sequence"/>
</dbReference>
<dbReference type="EMBL" id="AZAC01000010">
    <property type="protein sequence ID" value="KIX14643.1"/>
    <property type="molecule type" value="Genomic_DNA"/>
</dbReference>
<dbReference type="STRING" id="1429043.X474_08105"/>
<organism evidence="1 2">
    <name type="scientific">Dethiosulfatarculus sandiegensis</name>
    <dbReference type="NCBI Taxonomy" id="1429043"/>
    <lineage>
        <taxon>Bacteria</taxon>
        <taxon>Pseudomonadati</taxon>
        <taxon>Thermodesulfobacteriota</taxon>
        <taxon>Desulfarculia</taxon>
        <taxon>Desulfarculales</taxon>
        <taxon>Desulfarculaceae</taxon>
        <taxon>Dethiosulfatarculus</taxon>
    </lineage>
</organism>
<sequence length="195" mass="21925">MKKILIGLIGIFLLAVPAWALEEADLLNKGIQQVKNGDYEKAFQTVDQAALSIWLKAPFSLRNVFYTKGKATGFGVYNKRPDNIYPTEGEPIYIYLEPRFYKMVRNKKGVFSFGFDVDLYLSDKDGGVLFGREGFLKTTMRSLVPNREFMLTITLNLSGAEPGDYVVRLVVTDKVSKQKAETRLPLVIKAAAKTN</sequence>
<dbReference type="InParanoid" id="A0A0D2HW94"/>
<reference evidence="1 2" key="1">
    <citation type="submission" date="2013-11" db="EMBL/GenBank/DDBJ databases">
        <title>Metagenomic analysis of a methanogenic consortium involved in long chain n-alkane degradation.</title>
        <authorList>
            <person name="Davidova I.A."/>
            <person name="Callaghan A.V."/>
            <person name="Wawrik B."/>
            <person name="Pruitt S."/>
            <person name="Marks C."/>
            <person name="Duncan K.E."/>
            <person name="Suflita J.M."/>
        </authorList>
    </citation>
    <scope>NUCLEOTIDE SEQUENCE [LARGE SCALE GENOMIC DNA]</scope>
    <source>
        <strain evidence="1 2">SPR</strain>
    </source>
</reference>
<comment type="caution">
    <text evidence="1">The sequence shown here is derived from an EMBL/GenBank/DDBJ whole genome shotgun (WGS) entry which is preliminary data.</text>
</comment>
<keyword evidence="2" id="KW-1185">Reference proteome</keyword>
<dbReference type="AlphaFoldDB" id="A0A0D2HW94"/>
<name>A0A0D2HW94_9BACT</name>
<accession>A0A0D2HW94</accession>
<evidence type="ECO:0000313" key="1">
    <source>
        <dbReference type="EMBL" id="KIX14643.1"/>
    </source>
</evidence>
<protein>
    <submittedName>
        <fullName evidence="1">Uncharacterized protein</fullName>
    </submittedName>
</protein>